<dbReference type="Proteomes" id="UP000270468">
    <property type="component" value="Unassembled WGS sequence"/>
</dbReference>
<dbReference type="NCBIfam" id="NF002797">
    <property type="entry name" value="PRK02936.1"/>
    <property type="match status" value="1"/>
</dbReference>
<evidence type="ECO:0000256" key="1">
    <source>
        <dbReference type="ARBA" id="ARBA00022576"/>
    </source>
</evidence>
<dbReference type="InterPro" id="IPR004636">
    <property type="entry name" value="AcOrn/SuccOrn_fam"/>
</dbReference>
<evidence type="ECO:0000313" key="7">
    <source>
        <dbReference type="Proteomes" id="UP000270468"/>
    </source>
</evidence>
<dbReference type="UniPathway" id="UPA00068">
    <property type="reaction ID" value="UER00109"/>
</dbReference>
<dbReference type="GO" id="GO:0005737">
    <property type="term" value="C:cytoplasm"/>
    <property type="evidence" value="ECO:0007669"/>
    <property type="project" value="UniProtKB-SubCell"/>
</dbReference>
<dbReference type="InterPro" id="IPR015421">
    <property type="entry name" value="PyrdxlP-dep_Trfase_major"/>
</dbReference>
<reference evidence="6 7" key="1">
    <citation type="submission" date="2018-11" db="EMBL/GenBank/DDBJ databases">
        <authorList>
            <person name="Criscuolo A."/>
        </authorList>
    </citation>
    <scope>NUCLEOTIDE SEQUENCE [LARGE SCALE GENOMIC DNA]</scope>
    <source>
        <strain evidence="6">ATB-66</strain>
    </source>
</reference>
<dbReference type="GO" id="GO:0003992">
    <property type="term" value="F:N2-acetyl-L-ornithine:2-oxoglutarate 5-aminotransferase activity"/>
    <property type="evidence" value="ECO:0007669"/>
    <property type="project" value="UniProtKB-UniRule"/>
</dbReference>
<feature type="modified residue" description="N6-(pyridoxal phosphate)lysine" evidence="5">
    <location>
        <position position="236"/>
    </location>
</feature>
<dbReference type="PIRSF" id="PIRSF000521">
    <property type="entry name" value="Transaminase_4ab_Lys_Orn"/>
    <property type="match status" value="1"/>
</dbReference>
<accession>A0A3P5WG19</accession>
<dbReference type="Pfam" id="PF00202">
    <property type="entry name" value="Aminotran_3"/>
    <property type="match status" value="1"/>
</dbReference>
<comment type="miscellaneous">
    <text evidence="5">May also have succinyldiaminopimelate aminotransferase activity, thus carrying out the corresponding step in lysine biosynthesis.</text>
</comment>
<feature type="binding site" evidence="5">
    <location>
        <position position="264"/>
    </location>
    <ligand>
        <name>N(2)-acetyl-L-ornithine</name>
        <dbReference type="ChEBI" id="CHEBI:57805"/>
    </ligand>
</feature>
<keyword evidence="4 5" id="KW-0663">Pyridoxal phosphate</keyword>
<dbReference type="GO" id="GO:0030170">
    <property type="term" value="F:pyridoxal phosphate binding"/>
    <property type="evidence" value="ECO:0007669"/>
    <property type="project" value="InterPro"/>
</dbReference>
<evidence type="ECO:0000313" key="6">
    <source>
        <dbReference type="EMBL" id="VDC22483.1"/>
    </source>
</evidence>
<keyword evidence="7" id="KW-1185">Reference proteome</keyword>
<dbReference type="HAMAP" id="MF_01107">
    <property type="entry name" value="ArgD_aminotrans_3"/>
    <property type="match status" value="1"/>
</dbReference>
<dbReference type="CDD" id="cd00610">
    <property type="entry name" value="OAT_like"/>
    <property type="match status" value="1"/>
</dbReference>
<feature type="binding site" evidence="5">
    <location>
        <begin position="207"/>
        <end position="210"/>
    </location>
    <ligand>
        <name>pyridoxal 5'-phosphate</name>
        <dbReference type="ChEBI" id="CHEBI:597326"/>
    </ligand>
</feature>
<dbReference type="EC" id="2.6.1.11" evidence="5"/>
<dbReference type="InterPro" id="IPR050103">
    <property type="entry name" value="Class-III_PLP-dep_AT"/>
</dbReference>
<comment type="cofactor">
    <cofactor evidence="5">
        <name>pyridoxal 5'-phosphate</name>
        <dbReference type="ChEBI" id="CHEBI:597326"/>
    </cofactor>
    <text evidence="5">Binds 1 pyridoxal phosphate per subunit.</text>
</comment>
<sequence length="386" mass="41600">MSSLFNNYARRPVHLVKGKGTIVTDDKGKDYLDFTSGIAVVSLGHAHPAIVKTIQQQSEQLWHVSNLFESPEQETLAAALVKDTHLSHAFFCNSGAEANEAAIKLARKHTGKNTIITFAQSFHGRTFGTMSATGQEKVRQGFGPLLESFKIVPYNDKQQLEAALDGDVAAIMLEVIQGEGGVVQIDSDFAQLIADNCSAKGILLIVDEVQTGIGRTGTCYAYEQTPLRPDIITLAKGLGGGFPIGAMLGTAQLADSFGPGTHGSTFGGNPLAVAVAQTVVDHVFVQDFLQQVEDKANYLMEKLRNELPQDRFSIRGTGLLLGIKCEDEVQPFIQQAEDKGLLVVQAGTHVIRLLPPLTVTKEQLDEAVKVLSAILVKKPATQKVLN</sequence>
<keyword evidence="3 5" id="KW-0808">Transferase</keyword>
<proteinExistence type="inferred from homology"/>
<dbReference type="EMBL" id="UXAV01000022">
    <property type="protein sequence ID" value="VDC22483.1"/>
    <property type="molecule type" value="Genomic_DNA"/>
</dbReference>
<dbReference type="PROSITE" id="PS00600">
    <property type="entry name" value="AA_TRANSFER_CLASS_3"/>
    <property type="match status" value="1"/>
</dbReference>
<comment type="similarity">
    <text evidence="5">Belongs to the class-III pyridoxal-phosphate-dependent aminotransferase family. ArgD subfamily.</text>
</comment>
<dbReference type="AlphaFoldDB" id="A0A3P5WG19"/>
<keyword evidence="5" id="KW-0055">Arginine biosynthesis</keyword>
<dbReference type="PANTHER" id="PTHR11986">
    <property type="entry name" value="AMINOTRANSFERASE CLASS III"/>
    <property type="match status" value="1"/>
</dbReference>
<dbReference type="InterPro" id="IPR049704">
    <property type="entry name" value="Aminotrans_3_PPA_site"/>
</dbReference>
<feature type="binding site" evidence="5">
    <location>
        <position position="125"/>
    </location>
    <ligand>
        <name>N(2)-acetyl-L-ornithine</name>
        <dbReference type="ChEBI" id="CHEBI:57805"/>
    </ligand>
</feature>
<comment type="catalytic activity">
    <reaction evidence="5">
        <text>N(2)-acetyl-L-ornithine + 2-oxoglutarate = N-acetyl-L-glutamate 5-semialdehyde + L-glutamate</text>
        <dbReference type="Rhea" id="RHEA:18049"/>
        <dbReference type="ChEBI" id="CHEBI:16810"/>
        <dbReference type="ChEBI" id="CHEBI:29123"/>
        <dbReference type="ChEBI" id="CHEBI:29985"/>
        <dbReference type="ChEBI" id="CHEBI:57805"/>
        <dbReference type="EC" id="2.6.1.11"/>
    </reaction>
</comment>
<evidence type="ECO:0000256" key="4">
    <source>
        <dbReference type="ARBA" id="ARBA00022898"/>
    </source>
</evidence>
<dbReference type="GO" id="GO:0042802">
    <property type="term" value="F:identical protein binding"/>
    <property type="evidence" value="ECO:0007669"/>
    <property type="project" value="TreeGrafter"/>
</dbReference>
<dbReference type="NCBIfam" id="NF002325">
    <property type="entry name" value="PRK01278.1"/>
    <property type="match status" value="1"/>
</dbReference>
<protein>
    <recommendedName>
        <fullName evidence="5">Acetylornithine aminotransferase</fullName>
        <shortName evidence="5">ACOAT</shortName>
        <ecNumber evidence="5">2.6.1.11</ecNumber>
    </recommendedName>
</protein>
<dbReference type="InterPro" id="IPR015422">
    <property type="entry name" value="PyrdxlP-dep_Trfase_small"/>
</dbReference>
<feature type="binding site" evidence="5">
    <location>
        <begin position="95"/>
        <end position="96"/>
    </location>
    <ligand>
        <name>pyridoxal 5'-phosphate</name>
        <dbReference type="ChEBI" id="CHEBI:597326"/>
    </ligand>
</feature>
<dbReference type="NCBIfam" id="TIGR00707">
    <property type="entry name" value="argD"/>
    <property type="match status" value="1"/>
</dbReference>
<name>A0A3P5WG19_9BACL</name>
<comment type="subcellular location">
    <subcellularLocation>
        <location evidence="5">Cytoplasm</location>
    </subcellularLocation>
</comment>
<dbReference type="OrthoDB" id="9807885at2"/>
<comment type="pathway">
    <text evidence="5">Amino-acid biosynthesis; L-arginine biosynthesis; N(2)-acetyl-L-ornithine from L-glutamate: step 4/4.</text>
</comment>
<dbReference type="InterPro" id="IPR005814">
    <property type="entry name" value="Aminotrans_3"/>
</dbReference>
<comment type="subunit">
    <text evidence="5">Homodimer.</text>
</comment>
<evidence type="ECO:0000256" key="2">
    <source>
        <dbReference type="ARBA" id="ARBA00022605"/>
    </source>
</evidence>
<keyword evidence="5" id="KW-0963">Cytoplasm</keyword>
<keyword evidence="1 5" id="KW-0032">Aminotransferase</keyword>
<dbReference type="Gene3D" id="3.90.1150.10">
    <property type="entry name" value="Aspartate Aminotransferase, domain 1"/>
    <property type="match status" value="1"/>
</dbReference>
<feature type="binding site" evidence="5">
    <location>
        <position position="122"/>
    </location>
    <ligand>
        <name>pyridoxal 5'-phosphate</name>
        <dbReference type="ChEBI" id="CHEBI:597326"/>
    </ligand>
</feature>
<dbReference type="PANTHER" id="PTHR11986:SF79">
    <property type="entry name" value="ACETYLORNITHINE AMINOTRANSFERASE, MITOCHONDRIAL"/>
    <property type="match status" value="1"/>
</dbReference>
<dbReference type="InterPro" id="IPR015424">
    <property type="entry name" value="PyrdxlP-dep_Trfase"/>
</dbReference>
<dbReference type="RefSeq" id="WP_124069197.1">
    <property type="nucleotide sequence ID" value="NZ_CBCRXF010000014.1"/>
</dbReference>
<dbReference type="GO" id="GO:0006526">
    <property type="term" value="P:L-arginine biosynthetic process"/>
    <property type="evidence" value="ECO:0007669"/>
    <property type="project" value="UniProtKB-UniRule"/>
</dbReference>
<dbReference type="FunFam" id="3.40.640.10:FF:000004">
    <property type="entry name" value="Acetylornithine aminotransferase"/>
    <property type="match status" value="1"/>
</dbReference>
<dbReference type="Gene3D" id="3.40.640.10">
    <property type="entry name" value="Type I PLP-dependent aspartate aminotransferase-like (Major domain)"/>
    <property type="match status" value="1"/>
</dbReference>
<feature type="binding site" evidence="5">
    <location>
        <position position="265"/>
    </location>
    <ligand>
        <name>pyridoxal 5'-phosphate</name>
        <dbReference type="ChEBI" id="CHEBI:597326"/>
    </ligand>
</feature>
<organism evidence="6 7">
    <name type="scientific">Filibacter tadaridae</name>
    <dbReference type="NCBI Taxonomy" id="2483811"/>
    <lineage>
        <taxon>Bacteria</taxon>
        <taxon>Bacillati</taxon>
        <taxon>Bacillota</taxon>
        <taxon>Bacilli</taxon>
        <taxon>Bacillales</taxon>
        <taxon>Caryophanaceae</taxon>
        <taxon>Filibacter</taxon>
    </lineage>
</organism>
<evidence type="ECO:0000256" key="5">
    <source>
        <dbReference type="HAMAP-Rule" id="MF_01107"/>
    </source>
</evidence>
<gene>
    <name evidence="5 6" type="primary">argD</name>
    <name evidence="6" type="ORF">FILTAD_00756</name>
</gene>
<evidence type="ECO:0000256" key="3">
    <source>
        <dbReference type="ARBA" id="ARBA00022679"/>
    </source>
</evidence>
<keyword evidence="2 5" id="KW-0028">Amino-acid biosynthesis</keyword>
<dbReference type="SUPFAM" id="SSF53383">
    <property type="entry name" value="PLP-dependent transferases"/>
    <property type="match status" value="1"/>
</dbReference>